<sequence>MARFVQEMLSQKYNFLKCVFIIIYKM</sequence>
<evidence type="ECO:0000313" key="1">
    <source>
        <dbReference type="EMBL" id="JAD59116.1"/>
    </source>
</evidence>
<reference evidence="1" key="1">
    <citation type="submission" date="2014-09" db="EMBL/GenBank/DDBJ databases">
        <authorList>
            <person name="Magalhaes I.L.F."/>
            <person name="Oliveira U."/>
            <person name="Santos F.R."/>
            <person name="Vidigal T.H.D.A."/>
            <person name="Brescovit A.D."/>
            <person name="Santos A.J."/>
        </authorList>
    </citation>
    <scope>NUCLEOTIDE SEQUENCE</scope>
    <source>
        <tissue evidence="1">Shoot tissue taken approximately 20 cm above the soil surface</tissue>
    </source>
</reference>
<organism evidence="1">
    <name type="scientific">Arundo donax</name>
    <name type="common">Giant reed</name>
    <name type="synonym">Donax arundinaceus</name>
    <dbReference type="NCBI Taxonomy" id="35708"/>
    <lineage>
        <taxon>Eukaryota</taxon>
        <taxon>Viridiplantae</taxon>
        <taxon>Streptophyta</taxon>
        <taxon>Embryophyta</taxon>
        <taxon>Tracheophyta</taxon>
        <taxon>Spermatophyta</taxon>
        <taxon>Magnoliopsida</taxon>
        <taxon>Liliopsida</taxon>
        <taxon>Poales</taxon>
        <taxon>Poaceae</taxon>
        <taxon>PACMAD clade</taxon>
        <taxon>Arundinoideae</taxon>
        <taxon>Arundineae</taxon>
        <taxon>Arundo</taxon>
    </lineage>
</organism>
<proteinExistence type="predicted"/>
<dbReference type="EMBL" id="GBRH01238779">
    <property type="protein sequence ID" value="JAD59116.1"/>
    <property type="molecule type" value="Transcribed_RNA"/>
</dbReference>
<protein>
    <submittedName>
        <fullName evidence="1">Uncharacterized protein</fullName>
    </submittedName>
</protein>
<dbReference type="AlphaFoldDB" id="A0A0A9B718"/>
<name>A0A0A9B718_ARUDO</name>
<accession>A0A0A9B718</accession>
<reference evidence="1" key="2">
    <citation type="journal article" date="2015" name="Data Brief">
        <title>Shoot transcriptome of the giant reed, Arundo donax.</title>
        <authorList>
            <person name="Barrero R.A."/>
            <person name="Guerrero F.D."/>
            <person name="Moolhuijzen P."/>
            <person name="Goolsby J.A."/>
            <person name="Tidwell J."/>
            <person name="Bellgard S.E."/>
            <person name="Bellgard M.I."/>
        </authorList>
    </citation>
    <scope>NUCLEOTIDE SEQUENCE</scope>
    <source>
        <tissue evidence="1">Shoot tissue taken approximately 20 cm above the soil surface</tissue>
    </source>
</reference>